<dbReference type="PANTHER" id="PTHR43395:SF8">
    <property type="entry name" value="HISTIDINE KINASE"/>
    <property type="match status" value="1"/>
</dbReference>
<dbReference type="InterPro" id="IPR003594">
    <property type="entry name" value="HATPase_dom"/>
</dbReference>
<comment type="function">
    <text evidence="8">Involved in the transmission of sensory signals from the chemoreceptors to the flagellar motors. CheA is autophosphorylated; it can transfer its phosphate group to either CheB or CheY.</text>
</comment>
<feature type="region of interest" description="Disordered" evidence="11">
    <location>
        <begin position="567"/>
        <end position="591"/>
    </location>
</feature>
<feature type="domain" description="HPt" evidence="15">
    <location>
        <begin position="1157"/>
        <end position="1262"/>
    </location>
</feature>
<evidence type="ECO:0000256" key="5">
    <source>
        <dbReference type="ARBA" id="ARBA00022679"/>
    </source>
</evidence>
<feature type="modified residue" description="Phosphohistidine" evidence="9">
    <location>
        <position position="813"/>
    </location>
</feature>
<dbReference type="CDD" id="cd00088">
    <property type="entry name" value="HPT"/>
    <property type="match status" value="3"/>
</dbReference>
<keyword evidence="4 10" id="KW-0597">Phosphoprotein</keyword>
<feature type="modified residue" description="Phosphohistidine" evidence="9">
    <location>
        <position position="1204"/>
    </location>
</feature>
<feature type="domain" description="CheW-like" evidence="14">
    <location>
        <begin position="1674"/>
        <end position="1813"/>
    </location>
</feature>
<dbReference type="RefSeq" id="WP_121875577.1">
    <property type="nucleotide sequence ID" value="NZ_REFJ01000001.1"/>
</dbReference>
<sequence>MAVDRNFTALDWISSELDEVLNAATGALNQWLQKTDDEAQLRFCLSYLHQSAASLRMVECYGVAVLAEELELLCHAIINSRVAEVSRATSVLRKGIESLPAFVKVAVAERADDPLPLLPILNDIRAVRSHNLFSETPIFLPDLAPLELASRTHVDPRFDDATLKGAIAKLRKMYQYALLALLRKQDQEKAATYLVEVTLRVSTITKQTAVSPIWDLAYLLACRLKEGEAKPSDALLFVLRQLDRYLKFIEQYGAKALTEMAPRGLIKNLLYEVALLNTPSDHLDSVREQYGLVNALPRLEVDDESGNAWPVLSAVDRLRIVAGIRLELNDARRTSEQYNHSDLAATQRRLIGALRRAADALSLLGEGKHAGQLESILRNIVSDEVSDYSITIRTIDVVLEQLLKIEAGRPSHELVERDAQQYRAVDEALTGLENCKDAISLFIAQQFNPDAIGPVPKLLTDARLCLEAAEELEAARVLGALARYVEEKLARESQVNWDQLDTLASAITAIEYLVESVNASAAERTRLILQAQNDVAELGYAVAPISSAIDLSKPPIDTNEIPQLISPAENDSNADNEANTFGEPDSTPIEASADTEAAQVSEEMPSIARPDIDEEILEIFLEEVEEVLEQIDIHFAAWQLDRTDRSSLTEFRRAFHTLKGSGRMVGAEALGEVAFAVEDYLNRLLDGAVLPSDQGVAFIQGVRDLAPRLVDAFATVQPDPDSALQRRLVDVSECLKKEDLEAAAALLAVEPETHSEELPASDVVPDEIDHELIGIFVAEAGVHLAAIKAFIAEVRSTEPLEYVPSEDVRRALHTLKGSAYMSELKDLAEVAAPVERLTKALIAHQVKVDKAFTDLLAGVVTTIEALIPEVVAGRSVADLIDQDALFAMIEGLHDRWIEPILGGLPGQFHSSNPEFIALISSPAIDALFDAEDIVDDWVDGDSDGAIPKLVEATQALYELSLKTNEEALSGFMAGLISLLQDARLSRDDEATVFGLRHLCDTLIDRINQLVASQKMTPIDSELELIEELMSRLKQASELSTSETEDNPTEPPVDPSLITPLELVGEHDEEHEEPPAHEVPEDETQALKAHHEASSMPTSAVAEVNHEPPNDASNEAEFDDSLTIEAQPDSQLEHCHSEPSTVAEAPSGSGELDVDAAMLEIDAEILALFVDEAEELVVLLDSAADQWSQDPAATAPNEDIQRHLHTFKGSARMAGLNVAGEIAHDLESWLIRYFRVDVPSAERGTLTTAIDQLRYSVEQSRIWLGSQNFNLIQRIVEGDSSLSAVSAAGEVSESSPETVDENALTVIGDEGNQALSKLVENTASQSTKSAASFADLGAATQFEHKAPQEVVRVSSTLLDEMVNLAGETSIARSRVEQQVTDFAFNLDEMDNTINRLREQVRRLDIETEAQILFRQEQLAELASLEGFDPLEMDRYTTLQQLSRSLSESASDLQDLKSSLLDNARDTETLLLQQGRINTDLQEGLMRSRMVMFSRLVPRLRRVVRQVSSELGKPVRLELGNVEGELDRNMLDKMVGPLEHMLRNAIDHGIEDAAARAANGKDEEGVIRIFVAREGAQVVIGLADDGDGINVERVRRKAIDSGLLADSQELSEQEIYQFIFRPGFSTRDDVSQVSGRGVGLDVVAQEVRQLGGQIEVFSERGQGSQFVVRLPFTLSVNRALMITVADDTFALPLSSVEGIARIEPAQLRALYNNPEAKFNFADNEYDLRYLGEVMGLSAQPQSIDDTGAIPLVLVKTDDHHFAMHVDQLHGSREIVVKSLGPQFASTPGLNGATILGDGTVVVILDLVAMLRADLALGYEKHAHDLLESSVASRETPLIMVVDDSVTVRKVTSRLLNREGFDVVTAKDGVDAVRQLQDVVPDVMLLDIEMPNMDGFEVARTVKTSVRLKHVPIIMITSRTGEKHRERAKEIGVEDYMGKPYQEDRLLAQIREFLSERAGLAEFN</sequence>
<dbReference type="InterPro" id="IPR036061">
    <property type="entry name" value="CheW-like_dom_sf"/>
</dbReference>
<evidence type="ECO:0000256" key="9">
    <source>
        <dbReference type="PROSITE-ProRule" id="PRU00110"/>
    </source>
</evidence>
<dbReference type="Pfam" id="PF01584">
    <property type="entry name" value="CheW"/>
    <property type="match status" value="1"/>
</dbReference>
<reference evidence="16 17" key="1">
    <citation type="submission" date="2018-10" db="EMBL/GenBank/DDBJ databases">
        <title>Genomic Encyclopedia of Type Strains, Phase IV (KMG-IV): sequencing the most valuable type-strain genomes for metagenomic binning, comparative biology and taxonomic classification.</title>
        <authorList>
            <person name="Goeker M."/>
        </authorList>
    </citation>
    <scope>NUCLEOTIDE SEQUENCE [LARGE SCALE GENOMIC DNA]</scope>
    <source>
        <strain evidence="16 17">DSM 25080</strain>
    </source>
</reference>
<dbReference type="OrthoDB" id="9803176at2"/>
<dbReference type="GO" id="GO:0000155">
    <property type="term" value="F:phosphorelay sensor kinase activity"/>
    <property type="evidence" value="ECO:0007669"/>
    <property type="project" value="InterPro"/>
</dbReference>
<dbReference type="PRINTS" id="PR00344">
    <property type="entry name" value="BCTRLSENSOR"/>
</dbReference>
<keyword evidence="7" id="KW-0902">Two-component regulatory system</keyword>
<name>A0A3M0AAQ6_9GAMM</name>
<dbReference type="Gene3D" id="1.10.287.560">
    <property type="entry name" value="Histidine kinase CheA-like, homodimeric domain"/>
    <property type="match status" value="1"/>
</dbReference>
<dbReference type="Pfam" id="PF26379">
    <property type="entry name" value="FimL_2nd"/>
    <property type="match status" value="1"/>
</dbReference>
<evidence type="ECO:0000256" key="11">
    <source>
        <dbReference type="SAM" id="MobiDB-lite"/>
    </source>
</evidence>
<dbReference type="Pfam" id="PF02895">
    <property type="entry name" value="H-kinase_dim"/>
    <property type="match status" value="1"/>
</dbReference>
<organism evidence="16 17">
    <name type="scientific">Umboniibacter marinipuniceus</name>
    <dbReference type="NCBI Taxonomy" id="569599"/>
    <lineage>
        <taxon>Bacteria</taxon>
        <taxon>Pseudomonadati</taxon>
        <taxon>Pseudomonadota</taxon>
        <taxon>Gammaproteobacteria</taxon>
        <taxon>Cellvibrionales</taxon>
        <taxon>Cellvibrionaceae</taxon>
        <taxon>Umboniibacter</taxon>
    </lineage>
</organism>
<evidence type="ECO:0000313" key="16">
    <source>
        <dbReference type="EMBL" id="RMA82231.1"/>
    </source>
</evidence>
<dbReference type="Pfam" id="PF00072">
    <property type="entry name" value="Response_reg"/>
    <property type="match status" value="1"/>
</dbReference>
<feature type="region of interest" description="Disordered" evidence="11">
    <location>
        <begin position="1033"/>
        <end position="1115"/>
    </location>
</feature>
<feature type="modified residue" description="4-aspartylphosphate" evidence="10">
    <location>
        <position position="1884"/>
    </location>
</feature>
<evidence type="ECO:0000256" key="7">
    <source>
        <dbReference type="ARBA" id="ARBA00023012"/>
    </source>
</evidence>
<feature type="compositionally biased region" description="Low complexity" evidence="11">
    <location>
        <begin position="568"/>
        <end position="579"/>
    </location>
</feature>
<feature type="compositionally biased region" description="Basic and acidic residues" evidence="11">
    <location>
        <begin position="1063"/>
        <end position="1078"/>
    </location>
</feature>
<dbReference type="PROSITE" id="PS50110">
    <property type="entry name" value="RESPONSE_REGULATORY"/>
    <property type="match status" value="1"/>
</dbReference>
<keyword evidence="6 16" id="KW-0418">Kinase</keyword>
<dbReference type="SMART" id="SM00448">
    <property type="entry name" value="REC"/>
    <property type="match status" value="1"/>
</dbReference>
<feature type="modified residue" description="Phosphohistidine" evidence="9">
    <location>
        <position position="656"/>
    </location>
</feature>
<dbReference type="InterPro" id="IPR004358">
    <property type="entry name" value="Sig_transdc_His_kin-like_C"/>
</dbReference>
<dbReference type="SUPFAM" id="SSF47226">
    <property type="entry name" value="Histidine-containing phosphotransfer domain, HPT domain"/>
    <property type="match status" value="4"/>
</dbReference>
<dbReference type="SUPFAM" id="SSF55874">
    <property type="entry name" value="ATPase domain of HSP90 chaperone/DNA topoisomerase II/histidine kinase"/>
    <property type="match status" value="1"/>
</dbReference>
<dbReference type="InterPro" id="IPR002545">
    <property type="entry name" value="CheW-lke_dom"/>
</dbReference>
<protein>
    <recommendedName>
        <fullName evidence="3">Chemotaxis protein CheA</fullName>
        <ecNumber evidence="2">2.7.13.3</ecNumber>
    </recommendedName>
</protein>
<dbReference type="InterPro" id="IPR001789">
    <property type="entry name" value="Sig_transdc_resp-reg_receiver"/>
</dbReference>
<evidence type="ECO:0000256" key="8">
    <source>
        <dbReference type="ARBA" id="ARBA00035100"/>
    </source>
</evidence>
<feature type="domain" description="HPt" evidence="15">
    <location>
        <begin position="609"/>
        <end position="713"/>
    </location>
</feature>
<dbReference type="GO" id="GO:0005737">
    <property type="term" value="C:cytoplasm"/>
    <property type="evidence" value="ECO:0007669"/>
    <property type="project" value="InterPro"/>
</dbReference>
<evidence type="ECO:0000259" key="15">
    <source>
        <dbReference type="PROSITE" id="PS50894"/>
    </source>
</evidence>
<gene>
    <name evidence="16" type="ORF">DFR27_0179</name>
</gene>
<feature type="domain" description="HPt" evidence="15">
    <location>
        <begin position="765"/>
        <end position="873"/>
    </location>
</feature>
<dbReference type="EC" id="2.7.13.3" evidence="2"/>
<dbReference type="Proteomes" id="UP000267187">
    <property type="component" value="Unassembled WGS sequence"/>
</dbReference>
<dbReference type="PROSITE" id="PS50109">
    <property type="entry name" value="HIS_KIN"/>
    <property type="match status" value="1"/>
</dbReference>
<dbReference type="SMART" id="SM00387">
    <property type="entry name" value="HATPase_c"/>
    <property type="match status" value="1"/>
</dbReference>
<dbReference type="InterPro" id="IPR036890">
    <property type="entry name" value="HATPase_C_sf"/>
</dbReference>
<evidence type="ECO:0000256" key="2">
    <source>
        <dbReference type="ARBA" id="ARBA00012438"/>
    </source>
</evidence>
<evidence type="ECO:0000256" key="1">
    <source>
        <dbReference type="ARBA" id="ARBA00000085"/>
    </source>
</evidence>
<evidence type="ECO:0000256" key="10">
    <source>
        <dbReference type="PROSITE-ProRule" id="PRU00169"/>
    </source>
</evidence>
<dbReference type="SMART" id="SM00260">
    <property type="entry name" value="CheW"/>
    <property type="match status" value="1"/>
</dbReference>
<dbReference type="InterPro" id="IPR051315">
    <property type="entry name" value="Bact_Chemotaxis_CheA"/>
</dbReference>
<comment type="catalytic activity">
    <reaction evidence="1">
        <text>ATP + protein L-histidine = ADP + protein N-phospho-L-histidine.</text>
        <dbReference type="EC" id="2.7.13.3"/>
    </reaction>
</comment>
<dbReference type="SMART" id="SM00073">
    <property type="entry name" value="HPT"/>
    <property type="match status" value="3"/>
</dbReference>
<dbReference type="GO" id="GO:0006935">
    <property type="term" value="P:chemotaxis"/>
    <property type="evidence" value="ECO:0007669"/>
    <property type="project" value="InterPro"/>
</dbReference>
<evidence type="ECO:0000256" key="6">
    <source>
        <dbReference type="ARBA" id="ARBA00022777"/>
    </source>
</evidence>
<dbReference type="EMBL" id="REFJ01000001">
    <property type="protein sequence ID" value="RMA82231.1"/>
    <property type="molecule type" value="Genomic_DNA"/>
</dbReference>
<dbReference type="InterPro" id="IPR008207">
    <property type="entry name" value="Sig_transdc_His_kin_Hpt_dom"/>
</dbReference>
<dbReference type="Gene3D" id="3.40.50.2300">
    <property type="match status" value="1"/>
</dbReference>
<evidence type="ECO:0000259" key="12">
    <source>
        <dbReference type="PROSITE" id="PS50109"/>
    </source>
</evidence>
<feature type="region of interest" description="Disordered" evidence="11">
    <location>
        <begin position="1129"/>
        <end position="1148"/>
    </location>
</feature>
<dbReference type="PROSITE" id="PS50894">
    <property type="entry name" value="HPT"/>
    <property type="match status" value="3"/>
</dbReference>
<dbReference type="Pfam" id="PF01627">
    <property type="entry name" value="Hpt"/>
    <property type="match status" value="3"/>
</dbReference>
<dbReference type="InterPro" id="IPR036641">
    <property type="entry name" value="HPT_dom_sf"/>
</dbReference>
<evidence type="ECO:0000313" key="17">
    <source>
        <dbReference type="Proteomes" id="UP000267187"/>
    </source>
</evidence>
<comment type="caution">
    <text evidence="16">The sequence shown here is derived from an EMBL/GenBank/DDBJ whole genome shotgun (WGS) entry which is preliminary data.</text>
</comment>
<dbReference type="Pfam" id="PF02518">
    <property type="entry name" value="HATPase_c"/>
    <property type="match status" value="1"/>
</dbReference>
<dbReference type="PROSITE" id="PS50851">
    <property type="entry name" value="CHEW"/>
    <property type="match status" value="1"/>
</dbReference>
<dbReference type="InterPro" id="IPR004105">
    <property type="entry name" value="CheA-like_dim"/>
</dbReference>
<feature type="domain" description="Histidine kinase" evidence="12">
    <location>
        <begin position="1411"/>
        <end position="1672"/>
    </location>
</feature>
<proteinExistence type="predicted"/>
<feature type="domain" description="Response regulatory" evidence="13">
    <location>
        <begin position="1835"/>
        <end position="1951"/>
    </location>
</feature>
<evidence type="ECO:0000256" key="3">
    <source>
        <dbReference type="ARBA" id="ARBA00021495"/>
    </source>
</evidence>
<evidence type="ECO:0000259" key="13">
    <source>
        <dbReference type="PROSITE" id="PS50110"/>
    </source>
</evidence>
<dbReference type="InterPro" id="IPR011006">
    <property type="entry name" value="CheY-like_superfamily"/>
</dbReference>
<dbReference type="SUPFAM" id="SSF50341">
    <property type="entry name" value="CheW-like"/>
    <property type="match status" value="1"/>
</dbReference>
<keyword evidence="5" id="KW-0808">Transferase</keyword>
<evidence type="ECO:0000256" key="4">
    <source>
        <dbReference type="ARBA" id="ARBA00022553"/>
    </source>
</evidence>
<dbReference type="InterPro" id="IPR037006">
    <property type="entry name" value="CheA-like_homodim_sf"/>
</dbReference>
<accession>A0A3M0AAQ6</accession>
<dbReference type="PANTHER" id="PTHR43395">
    <property type="entry name" value="SENSOR HISTIDINE KINASE CHEA"/>
    <property type="match status" value="1"/>
</dbReference>
<dbReference type="Gene3D" id="3.30.565.10">
    <property type="entry name" value="Histidine kinase-like ATPase, C-terminal domain"/>
    <property type="match status" value="1"/>
</dbReference>
<dbReference type="Gene3D" id="1.20.120.160">
    <property type="entry name" value="HPT domain"/>
    <property type="match status" value="4"/>
</dbReference>
<dbReference type="SMART" id="SM01231">
    <property type="entry name" value="H-kinase_dim"/>
    <property type="match status" value="1"/>
</dbReference>
<dbReference type="CDD" id="cd17546">
    <property type="entry name" value="REC_hyHK_CKI1_RcsC-like"/>
    <property type="match status" value="1"/>
</dbReference>
<keyword evidence="17" id="KW-1185">Reference proteome</keyword>
<dbReference type="SUPFAM" id="SSF52172">
    <property type="entry name" value="CheY-like"/>
    <property type="match status" value="1"/>
</dbReference>
<dbReference type="FunFam" id="3.30.565.10:FF:000016">
    <property type="entry name" value="Chemotaxis protein CheA, putative"/>
    <property type="match status" value="1"/>
</dbReference>
<dbReference type="InterPro" id="IPR058661">
    <property type="entry name" value="FimL_2nd"/>
</dbReference>
<dbReference type="Gene3D" id="2.30.30.40">
    <property type="entry name" value="SH3 Domains"/>
    <property type="match status" value="1"/>
</dbReference>
<dbReference type="InterPro" id="IPR005467">
    <property type="entry name" value="His_kinase_dom"/>
</dbReference>
<evidence type="ECO:0000259" key="14">
    <source>
        <dbReference type="PROSITE" id="PS50851"/>
    </source>
</evidence>